<feature type="non-terminal residue" evidence="1">
    <location>
        <position position="1"/>
    </location>
</feature>
<dbReference type="AlphaFoldDB" id="A0AA40ANQ4"/>
<dbReference type="Proteomes" id="UP001172102">
    <property type="component" value="Unassembled WGS sequence"/>
</dbReference>
<evidence type="ECO:0000313" key="1">
    <source>
        <dbReference type="EMBL" id="KAK0719160.1"/>
    </source>
</evidence>
<name>A0AA40ANQ4_9PEZI</name>
<dbReference type="EMBL" id="JAUKUA010000003">
    <property type="protein sequence ID" value="KAK0719160.1"/>
    <property type="molecule type" value="Genomic_DNA"/>
</dbReference>
<sequence>PIVAGRQCGPKVCALGEDCCNESCGVCTAPGGFCTQQFCEPTGPTCGRGKCYAGQVCCNASCGICTPPDGFCTMQFC</sequence>
<reference evidence="1" key="1">
    <citation type="submission" date="2023-06" db="EMBL/GenBank/DDBJ databases">
        <title>Genome-scale phylogeny and comparative genomics of the fungal order Sordariales.</title>
        <authorList>
            <consortium name="Lawrence Berkeley National Laboratory"/>
            <person name="Hensen N."/>
            <person name="Bonometti L."/>
            <person name="Westerberg I."/>
            <person name="Brannstrom I.O."/>
            <person name="Guillou S."/>
            <person name="Cros-Aarteil S."/>
            <person name="Calhoun S."/>
            <person name="Haridas S."/>
            <person name="Kuo A."/>
            <person name="Mondo S."/>
            <person name="Pangilinan J."/>
            <person name="Riley R."/>
            <person name="Labutti K."/>
            <person name="Andreopoulos B."/>
            <person name="Lipzen A."/>
            <person name="Chen C."/>
            <person name="Yanf M."/>
            <person name="Daum C."/>
            <person name="Ng V."/>
            <person name="Clum A."/>
            <person name="Steindorff A."/>
            <person name="Ohm R."/>
            <person name="Martin F."/>
            <person name="Silar P."/>
            <person name="Natvig D."/>
            <person name="Lalanne C."/>
            <person name="Gautier V."/>
            <person name="Ament-Velasquez S.L."/>
            <person name="Kruys A."/>
            <person name="Hutchinson M.I."/>
            <person name="Powell A.J."/>
            <person name="Barry K."/>
            <person name="Miller A.N."/>
            <person name="Grigoriev I.V."/>
            <person name="Debuchy R."/>
            <person name="Gladieux P."/>
            <person name="Thoren M.H."/>
            <person name="Johannesson H."/>
        </authorList>
    </citation>
    <scope>NUCLEOTIDE SEQUENCE</scope>
    <source>
        <strain evidence="1">SMH4607-1</strain>
    </source>
</reference>
<comment type="caution">
    <text evidence="1">The sequence shown here is derived from an EMBL/GenBank/DDBJ whole genome shotgun (WGS) entry which is preliminary data.</text>
</comment>
<evidence type="ECO:0000313" key="2">
    <source>
        <dbReference type="Proteomes" id="UP001172102"/>
    </source>
</evidence>
<keyword evidence="2" id="KW-1185">Reference proteome</keyword>
<gene>
    <name evidence="1" type="ORF">B0H67DRAFT_452083</name>
</gene>
<proteinExistence type="predicted"/>
<organism evidence="1 2">
    <name type="scientific">Lasiosphaeris hirsuta</name>
    <dbReference type="NCBI Taxonomy" id="260670"/>
    <lineage>
        <taxon>Eukaryota</taxon>
        <taxon>Fungi</taxon>
        <taxon>Dikarya</taxon>
        <taxon>Ascomycota</taxon>
        <taxon>Pezizomycotina</taxon>
        <taxon>Sordariomycetes</taxon>
        <taxon>Sordariomycetidae</taxon>
        <taxon>Sordariales</taxon>
        <taxon>Lasiosphaeriaceae</taxon>
        <taxon>Lasiosphaeris</taxon>
    </lineage>
</organism>
<protein>
    <submittedName>
        <fullName evidence="1">Uncharacterized protein</fullName>
    </submittedName>
</protein>
<feature type="non-terminal residue" evidence="1">
    <location>
        <position position="77"/>
    </location>
</feature>
<accession>A0AA40ANQ4</accession>